<evidence type="ECO:0000256" key="1">
    <source>
        <dbReference type="ARBA" id="ARBA00006484"/>
    </source>
</evidence>
<dbReference type="EMBL" id="CP002903">
    <property type="protein sequence ID" value="AEJ61608.1"/>
    <property type="molecule type" value="Genomic_DNA"/>
</dbReference>
<proteinExistence type="inferred from homology"/>
<dbReference type="InterPro" id="IPR020904">
    <property type="entry name" value="Sc_DH/Rdtase_CS"/>
</dbReference>
<comment type="similarity">
    <text evidence="1">Belongs to the short-chain dehydrogenases/reductases (SDR) family.</text>
</comment>
<dbReference type="Pfam" id="PF00106">
    <property type="entry name" value="adh_short"/>
    <property type="match status" value="1"/>
</dbReference>
<evidence type="ECO:0000256" key="3">
    <source>
        <dbReference type="SAM" id="MobiDB-lite"/>
    </source>
</evidence>
<evidence type="ECO:0000313" key="4">
    <source>
        <dbReference type="EMBL" id="AEJ61608.1"/>
    </source>
</evidence>
<dbReference type="SUPFAM" id="SSF51735">
    <property type="entry name" value="NAD(P)-binding Rossmann-fold domains"/>
    <property type="match status" value="1"/>
</dbReference>
<evidence type="ECO:0000256" key="2">
    <source>
        <dbReference type="ARBA" id="ARBA00023002"/>
    </source>
</evidence>
<dbReference type="PANTHER" id="PTHR43669">
    <property type="entry name" value="5-KETO-D-GLUCONATE 5-REDUCTASE"/>
    <property type="match status" value="1"/>
</dbReference>
<dbReference type="HOGENOM" id="CLU_010194_7_0_12"/>
<evidence type="ECO:0000313" key="5">
    <source>
        <dbReference type="Proteomes" id="UP000007254"/>
    </source>
</evidence>
<dbReference type="AlphaFoldDB" id="G0GFR5"/>
<feature type="region of interest" description="Disordered" evidence="3">
    <location>
        <begin position="90"/>
        <end position="109"/>
    </location>
</feature>
<dbReference type="OrthoDB" id="9803333at2"/>
<keyword evidence="5" id="KW-1185">Reference proteome</keyword>
<reference evidence="4 5" key="1">
    <citation type="submission" date="2011-06" db="EMBL/GenBank/DDBJ databases">
        <title>The complete genome of Spirochaeta thermophila DSM 6578.</title>
        <authorList>
            <consortium name="US DOE Joint Genome Institute (JGI-PGF)"/>
            <person name="Lucas S."/>
            <person name="Lapidus A."/>
            <person name="Bruce D."/>
            <person name="Goodwin L."/>
            <person name="Pitluck S."/>
            <person name="Peters L."/>
            <person name="Kyrpides N."/>
            <person name="Mavromatis K."/>
            <person name="Ivanova N."/>
            <person name="Mikailova N."/>
            <person name="Pagani I."/>
            <person name="Chertkov O."/>
            <person name="Detter J.C."/>
            <person name="Tapia R."/>
            <person name="Han C."/>
            <person name="Land M."/>
            <person name="Hauser L."/>
            <person name="Markowitz V."/>
            <person name="Cheng J.-F."/>
            <person name="Hugenholtz P."/>
            <person name="Woyke T."/>
            <person name="Wu D."/>
            <person name="Spring S."/>
            <person name="Merkhoffer B."/>
            <person name="Schneider S."/>
            <person name="Klenk H.-P."/>
            <person name="Eisen J.A."/>
        </authorList>
    </citation>
    <scope>NUCLEOTIDE SEQUENCE [LARGE SCALE GENOMIC DNA]</scope>
    <source>
        <strain evidence="5">ATCC 700085 / DSM 6578 / Z-1203</strain>
    </source>
</reference>
<dbReference type="PROSITE" id="PS00061">
    <property type="entry name" value="ADH_SHORT"/>
    <property type="match status" value="1"/>
</dbReference>
<gene>
    <name evidence="4" type="ordered locus">Spith_1344</name>
</gene>
<dbReference type="KEGG" id="stq:Spith_1344"/>
<keyword evidence="2" id="KW-0560">Oxidoreductase</keyword>
<dbReference type="Gene3D" id="3.40.50.720">
    <property type="entry name" value="NAD(P)-binding Rossmann-like Domain"/>
    <property type="match status" value="1"/>
</dbReference>
<organism evidence="4 5">
    <name type="scientific">Winmispira thermophila (strain ATCC 700085 / DSM 6578 / Z-1203)</name>
    <name type="common">Spirochaeta thermophila</name>
    <dbReference type="NCBI Taxonomy" id="869211"/>
    <lineage>
        <taxon>Bacteria</taxon>
        <taxon>Pseudomonadati</taxon>
        <taxon>Spirochaetota</taxon>
        <taxon>Spirochaetia</taxon>
        <taxon>Winmispirales</taxon>
        <taxon>Winmispiraceae</taxon>
        <taxon>Winmispira</taxon>
    </lineage>
</organism>
<dbReference type="InterPro" id="IPR036291">
    <property type="entry name" value="NAD(P)-bd_dom_sf"/>
</dbReference>
<dbReference type="GO" id="GO:0016491">
    <property type="term" value="F:oxidoreductase activity"/>
    <property type="evidence" value="ECO:0007669"/>
    <property type="project" value="UniProtKB-KW"/>
</dbReference>
<protein>
    <submittedName>
        <fullName evidence="4">Short-chain dehydrogenase/reductase SDR</fullName>
    </submittedName>
</protein>
<dbReference type="RefSeq" id="WP_014624948.1">
    <property type="nucleotide sequence ID" value="NC_017583.1"/>
</dbReference>
<dbReference type="Proteomes" id="UP000007254">
    <property type="component" value="Chromosome"/>
</dbReference>
<dbReference type="InterPro" id="IPR002347">
    <property type="entry name" value="SDR_fam"/>
</dbReference>
<dbReference type="PRINTS" id="PR00081">
    <property type="entry name" value="GDHRDH"/>
</dbReference>
<accession>G0GFR5</accession>
<name>G0GFR5_WINT7</name>
<sequence>MSLSESMRRVLPYIRGMLIGSTGRPVRLVPVVDPPGVPFEIDLSEMGEITEERVLHLLSTVAEEWRDERSGSRFLLVRLREEERCFRVEGRGGGPGRGEPGSPYEGLSTKGREDVVRGRVAVVTGGAQGFGEQIVRGLCASGAYVCIADLNAEGAERLADEINAEAGEPVAWAVQVNVADEGSVEGLFARIVEEAGGLDLCVSNAGVLRAGSVLSQSSEDFRFVTEVNYVAFFLVTKHAARIMRAQHLLAPRWYTDIVQINSKSGLAGSNKNGAYAGSKFGGIGLVQSFALELVEYHIKVNAICPGNFFDGPLWSDPEKGLFVQYLRAGKVPGARTVDDVRRYYESKIPMGRGCTGPDVMRALYYIVEQEYETGQALPVAGGQVMLH</sequence>
<dbReference type="PANTHER" id="PTHR43669:SF3">
    <property type="entry name" value="ALCOHOL DEHYDROGENASE, PUTATIVE (AFU_ORTHOLOGUE AFUA_3G03445)-RELATED"/>
    <property type="match status" value="1"/>
</dbReference>
<dbReference type="STRING" id="869211.Spith_1344"/>